<evidence type="ECO:0000256" key="1">
    <source>
        <dbReference type="SAM" id="Phobius"/>
    </source>
</evidence>
<dbReference type="Proteomes" id="UP000053328">
    <property type="component" value="Unassembled WGS sequence"/>
</dbReference>
<evidence type="ECO:0000313" key="3">
    <source>
        <dbReference type="Proteomes" id="UP000053328"/>
    </source>
</evidence>
<dbReference type="STRING" id="91928.A0A0D2B0G4"/>
<keyword evidence="3" id="KW-1185">Reference proteome</keyword>
<proteinExistence type="predicted"/>
<feature type="transmembrane region" description="Helical" evidence="1">
    <location>
        <begin position="370"/>
        <end position="395"/>
    </location>
</feature>
<keyword evidence="1" id="KW-1133">Transmembrane helix</keyword>
<protein>
    <submittedName>
        <fullName evidence="2">Uncharacterized protein</fullName>
    </submittedName>
</protein>
<accession>A0A0D2B0G4</accession>
<dbReference type="RefSeq" id="XP_016232426.1">
    <property type="nucleotide sequence ID" value="XM_016383803.1"/>
</dbReference>
<dbReference type="GeneID" id="27336569"/>
<dbReference type="EMBL" id="KN847498">
    <property type="protein sequence ID" value="KIW12210.1"/>
    <property type="molecule type" value="Genomic_DNA"/>
</dbReference>
<keyword evidence="1" id="KW-0812">Transmembrane</keyword>
<name>A0A0D2B0G4_9EURO</name>
<organism evidence="2 3">
    <name type="scientific">Exophiala spinifera</name>
    <dbReference type="NCBI Taxonomy" id="91928"/>
    <lineage>
        <taxon>Eukaryota</taxon>
        <taxon>Fungi</taxon>
        <taxon>Dikarya</taxon>
        <taxon>Ascomycota</taxon>
        <taxon>Pezizomycotina</taxon>
        <taxon>Eurotiomycetes</taxon>
        <taxon>Chaetothyriomycetidae</taxon>
        <taxon>Chaetothyriales</taxon>
        <taxon>Herpotrichiellaceae</taxon>
        <taxon>Exophiala</taxon>
    </lineage>
</organism>
<sequence>MKVLGQISDLGNQKMAVPTMPLAYCSKDHLDSLFRCLWSSPACNISHSSCAAPCQSQWHDCSFQQTQKLGPYLNFYKRLVSKYDTNLPPGALTSHYDLHTLMQTIRCHPDLTRAELVETHLADHAVCKSGVATEDRDRAIDLAVRIMTMVNCQLQNRSLGYVEYGATFHGWPAETTFCDFMQSCFPSPLPGGPTSSDQVETDETLIKTNLTAVQVMKTAKLRFEATDDLRNHLLVDRKRRTVQIFHHAAFLKENLRCTRGQDRNATMTEQLKVCAVPRQIALEILDSIQKVLFRHSDAKSRAILRSLISKESFDPECLQFEYSSLRVPGEEEVPYRYFGSRMAELYEEVENPSPDGLFEKWLERKSGARYVMLATLIGVLFAVLLGFLSLAVSVYQSYISYQAWKHPVVG</sequence>
<dbReference type="AlphaFoldDB" id="A0A0D2B0G4"/>
<evidence type="ECO:0000313" key="2">
    <source>
        <dbReference type="EMBL" id="KIW12210.1"/>
    </source>
</evidence>
<dbReference type="OrthoDB" id="5428890at2759"/>
<reference evidence="2 3" key="1">
    <citation type="submission" date="2015-01" db="EMBL/GenBank/DDBJ databases">
        <title>The Genome Sequence of Exophiala spinifera CBS89968.</title>
        <authorList>
            <consortium name="The Broad Institute Genomics Platform"/>
            <person name="Cuomo C."/>
            <person name="de Hoog S."/>
            <person name="Gorbushina A."/>
            <person name="Stielow B."/>
            <person name="Teixiera M."/>
            <person name="Abouelleil A."/>
            <person name="Chapman S.B."/>
            <person name="Priest M."/>
            <person name="Young S.K."/>
            <person name="Wortman J."/>
            <person name="Nusbaum C."/>
            <person name="Birren B."/>
        </authorList>
    </citation>
    <scope>NUCLEOTIDE SEQUENCE [LARGE SCALE GENOMIC DNA]</scope>
    <source>
        <strain evidence="2 3">CBS 89968</strain>
    </source>
</reference>
<dbReference type="VEuPathDB" id="FungiDB:PV08_09486"/>
<dbReference type="HOGENOM" id="CLU_062847_0_0_1"/>
<gene>
    <name evidence="2" type="ORF">PV08_09486</name>
</gene>
<keyword evidence="1" id="KW-0472">Membrane</keyword>